<dbReference type="InterPro" id="IPR017853">
    <property type="entry name" value="GH"/>
</dbReference>
<dbReference type="PRINTS" id="PR00741">
    <property type="entry name" value="GLHYDRLASE29"/>
</dbReference>
<protein>
    <recommendedName>
        <fullName evidence="3">alpha-L-fucosidase</fullName>
        <ecNumber evidence="3">3.2.1.51</ecNumber>
    </recommendedName>
</protein>
<evidence type="ECO:0000259" key="8">
    <source>
        <dbReference type="Pfam" id="PF16757"/>
    </source>
</evidence>
<comment type="function">
    <text evidence="1">Alpha-L-fucosidase is responsible for hydrolyzing the alpha-1,6-linked fucose joined to the reducing-end N-acetylglucosamine of the carbohydrate moieties of glycoproteins.</text>
</comment>
<keyword evidence="6" id="KW-0326">Glycosidase</keyword>
<dbReference type="AlphaFoldDB" id="A0A914C005"/>
<dbReference type="InterPro" id="IPR016286">
    <property type="entry name" value="FUC_metazoa-typ"/>
</dbReference>
<dbReference type="WBParaSite" id="ACRNAN_Path_1395.g5465.t1">
    <property type="protein sequence ID" value="ACRNAN_Path_1395.g5465.t1"/>
    <property type="gene ID" value="ACRNAN_Path_1395.g5465"/>
</dbReference>
<dbReference type="PANTHER" id="PTHR10030:SF37">
    <property type="entry name" value="ALPHA-L-FUCOSIDASE-RELATED"/>
    <property type="match status" value="1"/>
</dbReference>
<dbReference type="GO" id="GO:0006004">
    <property type="term" value="P:fucose metabolic process"/>
    <property type="evidence" value="ECO:0007669"/>
    <property type="project" value="InterPro"/>
</dbReference>
<dbReference type="GO" id="GO:0004560">
    <property type="term" value="F:alpha-L-fucosidase activity"/>
    <property type="evidence" value="ECO:0007669"/>
    <property type="project" value="UniProtKB-EC"/>
</dbReference>
<evidence type="ECO:0000256" key="1">
    <source>
        <dbReference type="ARBA" id="ARBA00004071"/>
    </source>
</evidence>
<dbReference type="Pfam" id="PF01120">
    <property type="entry name" value="Alpha_L_fucos"/>
    <property type="match status" value="1"/>
</dbReference>
<evidence type="ECO:0000256" key="3">
    <source>
        <dbReference type="ARBA" id="ARBA00012662"/>
    </source>
</evidence>
<dbReference type="Pfam" id="PF16757">
    <property type="entry name" value="Fucosidase_C"/>
    <property type="match status" value="1"/>
</dbReference>
<feature type="domain" description="Alpha-L-fucosidase C-terminal" evidence="8">
    <location>
        <begin position="93"/>
        <end position="157"/>
    </location>
</feature>
<reference evidence="10" key="1">
    <citation type="submission" date="2022-11" db="UniProtKB">
        <authorList>
            <consortium name="WormBaseParasite"/>
        </authorList>
    </citation>
    <scope>IDENTIFICATION</scope>
</reference>
<evidence type="ECO:0000256" key="2">
    <source>
        <dbReference type="ARBA" id="ARBA00007951"/>
    </source>
</evidence>
<name>A0A914C005_9BILA</name>
<dbReference type="InterPro" id="IPR057739">
    <property type="entry name" value="Glyco_hydro_29_N"/>
</dbReference>
<dbReference type="GO" id="GO:0005764">
    <property type="term" value="C:lysosome"/>
    <property type="evidence" value="ECO:0007669"/>
    <property type="project" value="TreeGrafter"/>
</dbReference>
<evidence type="ECO:0000313" key="10">
    <source>
        <dbReference type="WBParaSite" id="ACRNAN_Path_1395.g5465.t1"/>
    </source>
</evidence>
<evidence type="ECO:0000313" key="9">
    <source>
        <dbReference type="Proteomes" id="UP000887540"/>
    </source>
</evidence>
<dbReference type="SUPFAM" id="SSF51445">
    <property type="entry name" value="(Trans)glycosidases"/>
    <property type="match status" value="1"/>
</dbReference>
<dbReference type="InterPro" id="IPR000933">
    <property type="entry name" value="Glyco_hydro_29"/>
</dbReference>
<dbReference type="Proteomes" id="UP000887540">
    <property type="component" value="Unplaced"/>
</dbReference>
<dbReference type="PANTHER" id="PTHR10030">
    <property type="entry name" value="ALPHA-L-FUCOSIDASE"/>
    <property type="match status" value="1"/>
</dbReference>
<evidence type="ECO:0000256" key="4">
    <source>
        <dbReference type="ARBA" id="ARBA00022729"/>
    </source>
</evidence>
<dbReference type="EC" id="3.2.1.51" evidence="3"/>
<keyword evidence="4" id="KW-0732">Signal</keyword>
<accession>A0A914C005</accession>
<organism evidence="9 10">
    <name type="scientific">Acrobeloides nanus</name>
    <dbReference type="NCBI Taxonomy" id="290746"/>
    <lineage>
        <taxon>Eukaryota</taxon>
        <taxon>Metazoa</taxon>
        <taxon>Ecdysozoa</taxon>
        <taxon>Nematoda</taxon>
        <taxon>Chromadorea</taxon>
        <taxon>Rhabditida</taxon>
        <taxon>Tylenchina</taxon>
        <taxon>Cephalobomorpha</taxon>
        <taxon>Cephaloboidea</taxon>
        <taxon>Cephalobidae</taxon>
        <taxon>Acrobeloides</taxon>
    </lineage>
</organism>
<feature type="domain" description="Glycoside hydrolase family 29 N-terminal" evidence="7">
    <location>
        <begin position="4"/>
        <end position="56"/>
    </location>
</feature>
<keyword evidence="5" id="KW-0378">Hydrolase</keyword>
<sequence>MRLQDVNTLQELISQMVIAISTGGNFLLNIGPDNNGRVLPIFEERLRDIGAFVNAHADAIFSTKPWIYQNDANSTIWYTSSLRNSNGTDPYRIYNPQDQDNTIIYAFVLDWPEDNLVNLSHVISNSKTNVILFGAGHQNISLNFTQPFTLNGGIQVDISNGYCFTSYTARYISNHDNFEY</sequence>
<dbReference type="GO" id="GO:0016139">
    <property type="term" value="P:glycoside catabolic process"/>
    <property type="evidence" value="ECO:0007669"/>
    <property type="project" value="TreeGrafter"/>
</dbReference>
<comment type="similarity">
    <text evidence="2">Belongs to the glycosyl hydrolase 29 family.</text>
</comment>
<proteinExistence type="inferred from homology"/>
<dbReference type="Gene3D" id="3.20.20.80">
    <property type="entry name" value="Glycosidases"/>
    <property type="match status" value="1"/>
</dbReference>
<evidence type="ECO:0000259" key="7">
    <source>
        <dbReference type="Pfam" id="PF01120"/>
    </source>
</evidence>
<dbReference type="InterPro" id="IPR031919">
    <property type="entry name" value="Fucosidase_C"/>
</dbReference>
<evidence type="ECO:0000256" key="5">
    <source>
        <dbReference type="ARBA" id="ARBA00022801"/>
    </source>
</evidence>
<evidence type="ECO:0000256" key="6">
    <source>
        <dbReference type="ARBA" id="ARBA00023295"/>
    </source>
</evidence>
<keyword evidence="9" id="KW-1185">Reference proteome</keyword>